<proteinExistence type="predicted"/>
<dbReference type="HOGENOM" id="CLU_1604667_0_0_1"/>
<gene>
    <name evidence="2" type="ORF">NEMVEDRAFT_v1g238204</name>
</gene>
<feature type="compositionally biased region" description="Basic residues" evidence="1">
    <location>
        <begin position="131"/>
        <end position="141"/>
    </location>
</feature>
<evidence type="ECO:0000313" key="2">
    <source>
        <dbReference type="EMBL" id="EDO49279.1"/>
    </source>
</evidence>
<feature type="region of interest" description="Disordered" evidence="1">
    <location>
        <begin position="1"/>
        <end position="166"/>
    </location>
</feature>
<keyword evidence="3" id="KW-1185">Reference proteome</keyword>
<feature type="compositionally biased region" description="Basic and acidic residues" evidence="1">
    <location>
        <begin position="66"/>
        <end position="77"/>
    </location>
</feature>
<evidence type="ECO:0000256" key="1">
    <source>
        <dbReference type="SAM" id="MobiDB-lite"/>
    </source>
</evidence>
<feature type="compositionally biased region" description="Basic and acidic residues" evidence="1">
    <location>
        <begin position="148"/>
        <end position="166"/>
    </location>
</feature>
<dbReference type="InParanoid" id="A7RH23"/>
<dbReference type="Proteomes" id="UP000001593">
    <property type="component" value="Unassembled WGS sequence"/>
</dbReference>
<protein>
    <submittedName>
        <fullName evidence="2">Uncharacterized protein</fullName>
    </submittedName>
</protein>
<organism evidence="2 3">
    <name type="scientific">Nematostella vectensis</name>
    <name type="common">Starlet sea anemone</name>
    <dbReference type="NCBI Taxonomy" id="45351"/>
    <lineage>
        <taxon>Eukaryota</taxon>
        <taxon>Metazoa</taxon>
        <taxon>Cnidaria</taxon>
        <taxon>Anthozoa</taxon>
        <taxon>Hexacorallia</taxon>
        <taxon>Actiniaria</taxon>
        <taxon>Edwardsiidae</taxon>
        <taxon>Nematostella</taxon>
    </lineage>
</organism>
<feature type="compositionally biased region" description="Polar residues" evidence="1">
    <location>
        <begin position="15"/>
        <end position="40"/>
    </location>
</feature>
<evidence type="ECO:0000313" key="3">
    <source>
        <dbReference type="Proteomes" id="UP000001593"/>
    </source>
</evidence>
<name>A7RH23_NEMVE</name>
<sequence>MEHAAAGQEEPVSASAVSEQSQDEGASQETADSQDNSDTVTGDIAKVPGIDQESNGDQAAGGDQEASEHEMEDKTSDNTRAVLEEGSLNVEDEDSLSSTMPKEKAANSTTTARKTRASKKKDASVADSKSIRRTRPTRRTRNTSAIKAKLDLSDSDVTSDKENEVF</sequence>
<dbReference type="EMBL" id="DS469510">
    <property type="protein sequence ID" value="EDO49279.1"/>
    <property type="molecule type" value="Genomic_DNA"/>
</dbReference>
<accession>A7RH23</accession>
<dbReference type="AlphaFoldDB" id="A7RH23"/>
<reference evidence="2 3" key="1">
    <citation type="journal article" date="2007" name="Science">
        <title>Sea anemone genome reveals ancestral eumetazoan gene repertoire and genomic organization.</title>
        <authorList>
            <person name="Putnam N.H."/>
            <person name="Srivastava M."/>
            <person name="Hellsten U."/>
            <person name="Dirks B."/>
            <person name="Chapman J."/>
            <person name="Salamov A."/>
            <person name="Terry A."/>
            <person name="Shapiro H."/>
            <person name="Lindquist E."/>
            <person name="Kapitonov V.V."/>
            <person name="Jurka J."/>
            <person name="Genikhovich G."/>
            <person name="Grigoriev I.V."/>
            <person name="Lucas S.M."/>
            <person name="Steele R.E."/>
            <person name="Finnerty J.R."/>
            <person name="Technau U."/>
            <person name="Martindale M.Q."/>
            <person name="Rokhsar D.S."/>
        </authorList>
    </citation>
    <scope>NUCLEOTIDE SEQUENCE [LARGE SCALE GENOMIC DNA]</scope>
    <source>
        <strain evidence="3">CH2 X CH6</strain>
    </source>
</reference>